<dbReference type="OrthoDB" id="10251136at2759"/>
<dbReference type="Gene3D" id="3.40.50.300">
    <property type="entry name" value="P-loop containing nucleotide triphosphate hydrolases"/>
    <property type="match status" value="1"/>
</dbReference>
<dbReference type="InterPro" id="IPR015415">
    <property type="entry name" value="Spast_Vps4_C"/>
</dbReference>
<dbReference type="PANTHER" id="PTHR23074:SF17">
    <property type="entry name" value="FIDGETIN-LIKE PROTEIN 1"/>
    <property type="match status" value="1"/>
</dbReference>
<evidence type="ECO:0000256" key="2">
    <source>
        <dbReference type="ARBA" id="ARBA00022741"/>
    </source>
</evidence>
<dbReference type="RefSeq" id="XP_003959815.1">
    <property type="nucleotide sequence ID" value="XM_003959766.1"/>
</dbReference>
<sequence>MDTTNNNYSILTKFSKLRKKPQQPLTDLTELYSRVANESIFYKKLQDQGNFVRALQGWKALTTDALFRLTLIEHSYPNVATYTKDELSLQSGVRELYTKAVHNLDTVQQALKSHIKKPTPPPVPERRNHVNDNSYTPTTSFVRKPHHIQHGFSKTSLRNKNSQSSYSYRSPHTVTNNHNDSNKHNITSNKKGNNVDNIDRKGGNHTKINFTTSKPLRKKSLDSSIKAERSIEDHNSEPLLMDTRNNSENDNEFAKFNEEYINEDECSLVDEDENPFDFDVSGYYFDGDENSDSYEEKTSSDADTKLEDMLIDNVASFSLSSYEKNPFSIEEEPPQAPPPPVPSHDVIKKESTKALTSNNYKKNNSINSLISKPVVKEDTCKLKQTKSTPSLLTATEKRKPKASNSTSSIPTINKASVRTNNVKAANNSKPKITAKQAARLVYSNLNQKSDSPRSMKPPHSDKPRSNSYPEVVIKSRATKVSSTNKTATRPQAKREISSTKKVASSPNAKNGKFTKQCPENGHVTVTSVNSSSEKISKTSKSEENLDTNKDVLVPEKDEKSRKDELENKIIGSIPGIDKMAAKQIFQEIVVRGDDVHWDDIAGLNTAKNSLKEAVVYPFLRPDLFKGLREPVTGMLLFGPPGTGKTMLARAVAYESKSTFFSISASSLTSKYLGESEKLVRALFGVARKLSPSIIFVDEIDSILGNRNSDSENESSRRIKNEFLVQWSALSNAAAGKEQHDSDADNRVLVLAATNLPWSIDEAARRRFVRRQYIPLPEAETRLAQFRKLLSRQKHTLSDQDFEELLVLTDGYSGSDITSLAKDAAMGPLRELGDQLLLTERDNIRPIGLYDFKNSLEYIRPSVSKEGLEEYEEWASKFGSSGN</sequence>
<dbReference type="Pfam" id="PF17862">
    <property type="entry name" value="AAA_lid_3"/>
    <property type="match status" value="1"/>
</dbReference>
<proteinExistence type="inferred from homology"/>
<dbReference type="SUPFAM" id="SSF52540">
    <property type="entry name" value="P-loop containing nucleoside triphosphate hydrolases"/>
    <property type="match status" value="1"/>
</dbReference>
<reference evidence="6 7" key="1">
    <citation type="journal article" date="2011" name="Proc. Natl. Acad. Sci. U.S.A.">
        <title>Evolutionary erosion of yeast sex chromosomes by mating-type switching accidents.</title>
        <authorList>
            <person name="Gordon J.L."/>
            <person name="Armisen D."/>
            <person name="Proux-Wera E."/>
            <person name="Oheigeartaigh S.S."/>
            <person name="Byrne K.P."/>
            <person name="Wolfe K.H."/>
        </authorList>
    </citation>
    <scope>NUCLEOTIDE SEQUENCE [LARGE SCALE GENOMIC DNA]</scope>
    <source>
        <strain evidence="7">ATCC 22294 / BCRC 22015 / CBS 2517 / CECT 1963 / NBRC 1671 / NRRL Y-8276</strain>
    </source>
</reference>
<dbReference type="FunCoup" id="H2B230">
    <property type="interactions" value="100"/>
</dbReference>
<dbReference type="CDD" id="cd19509">
    <property type="entry name" value="RecA-like_VPS4-like"/>
    <property type="match status" value="1"/>
</dbReference>
<feature type="compositionally biased region" description="Polar residues" evidence="4">
    <location>
        <begin position="402"/>
        <end position="430"/>
    </location>
</feature>
<feature type="compositionally biased region" description="Polar residues" evidence="4">
    <location>
        <begin position="152"/>
        <end position="196"/>
    </location>
</feature>
<feature type="domain" description="AAA+ ATPase" evidence="5">
    <location>
        <begin position="630"/>
        <end position="777"/>
    </location>
</feature>
<dbReference type="InterPro" id="IPR041569">
    <property type="entry name" value="AAA_lid_3"/>
</dbReference>
<feature type="compositionally biased region" description="Basic and acidic residues" evidence="4">
    <location>
        <begin position="219"/>
        <end position="236"/>
    </location>
</feature>
<dbReference type="InterPro" id="IPR050304">
    <property type="entry name" value="MT-severing_AAA_ATPase"/>
</dbReference>
<dbReference type="Gene3D" id="1.10.8.60">
    <property type="match status" value="1"/>
</dbReference>
<feature type="region of interest" description="Disordered" evidence="4">
    <location>
        <begin position="113"/>
        <end position="249"/>
    </location>
</feature>
<name>H2B230_KAZAF</name>
<dbReference type="PROSITE" id="PS00674">
    <property type="entry name" value="AAA"/>
    <property type="match status" value="1"/>
</dbReference>
<dbReference type="FunFam" id="3.40.50.300:FF:000093">
    <property type="entry name" value="Fidgetin-like 1"/>
    <property type="match status" value="1"/>
</dbReference>
<dbReference type="GO" id="GO:0016887">
    <property type="term" value="F:ATP hydrolysis activity"/>
    <property type="evidence" value="ECO:0007669"/>
    <property type="project" value="InterPro"/>
</dbReference>
<dbReference type="InterPro" id="IPR003593">
    <property type="entry name" value="AAA+_ATPase"/>
</dbReference>
<evidence type="ECO:0000313" key="7">
    <source>
        <dbReference type="Proteomes" id="UP000005220"/>
    </source>
</evidence>
<dbReference type="FunFam" id="1.10.8.60:FF:000022">
    <property type="entry name" value="Fidgetin like 1"/>
    <property type="match status" value="1"/>
</dbReference>
<feature type="compositionally biased region" description="Polar residues" evidence="4">
    <location>
        <begin position="499"/>
        <end position="508"/>
    </location>
</feature>
<evidence type="ECO:0000313" key="6">
    <source>
        <dbReference type="EMBL" id="CCF60680.1"/>
    </source>
</evidence>
<dbReference type="PANTHER" id="PTHR23074">
    <property type="entry name" value="AAA DOMAIN-CONTAINING"/>
    <property type="match status" value="1"/>
</dbReference>
<dbReference type="InterPro" id="IPR003960">
    <property type="entry name" value="ATPase_AAA_CS"/>
</dbReference>
<dbReference type="GO" id="GO:0005524">
    <property type="term" value="F:ATP binding"/>
    <property type="evidence" value="ECO:0007669"/>
    <property type="project" value="UniProtKB-KW"/>
</dbReference>
<evidence type="ECO:0000256" key="4">
    <source>
        <dbReference type="SAM" id="MobiDB-lite"/>
    </source>
</evidence>
<evidence type="ECO:0000256" key="1">
    <source>
        <dbReference type="ARBA" id="ARBA00006914"/>
    </source>
</evidence>
<feature type="compositionally biased region" description="Basic and acidic residues" evidence="4">
    <location>
        <begin position="534"/>
        <end position="563"/>
    </location>
</feature>
<dbReference type="KEGG" id="kaf:KAFR_0L00730"/>
<feature type="compositionally biased region" description="Basic and acidic residues" evidence="4">
    <location>
        <begin position="450"/>
        <end position="464"/>
    </location>
</feature>
<dbReference type="GeneID" id="13886888"/>
<keyword evidence="7" id="KW-1185">Reference proteome</keyword>
<feature type="compositionally biased region" description="Polar residues" evidence="4">
    <location>
        <begin position="131"/>
        <end position="141"/>
    </location>
</feature>
<dbReference type="InterPro" id="IPR003959">
    <property type="entry name" value="ATPase_AAA_core"/>
</dbReference>
<feature type="compositionally biased region" description="Polar residues" evidence="4">
    <location>
        <begin position="478"/>
        <end position="489"/>
    </location>
</feature>
<dbReference type="STRING" id="1071382.H2B230"/>
<dbReference type="SMART" id="SM00382">
    <property type="entry name" value="AAA"/>
    <property type="match status" value="1"/>
</dbReference>
<evidence type="ECO:0000259" key="5">
    <source>
        <dbReference type="SMART" id="SM00382"/>
    </source>
</evidence>
<feature type="region of interest" description="Disordered" evidence="4">
    <location>
        <begin position="375"/>
        <end position="563"/>
    </location>
</feature>
<dbReference type="AlphaFoldDB" id="H2B230"/>
<protein>
    <recommendedName>
        <fullName evidence="5">AAA+ ATPase domain-containing protein</fullName>
    </recommendedName>
</protein>
<dbReference type="Pfam" id="PF00004">
    <property type="entry name" value="AAA"/>
    <property type="match status" value="1"/>
</dbReference>
<dbReference type="HOGENOM" id="CLU_000688_15_2_1"/>
<dbReference type="InterPro" id="IPR027417">
    <property type="entry name" value="P-loop_NTPase"/>
</dbReference>
<feature type="region of interest" description="Disordered" evidence="4">
    <location>
        <begin position="325"/>
        <end position="346"/>
    </location>
</feature>
<comment type="similarity">
    <text evidence="1">Belongs to the AAA ATPase family.</text>
</comment>
<gene>
    <name evidence="6" type="primary">KAFR0L00730</name>
    <name evidence="6" type="ORF">KAFR_0L00730</name>
</gene>
<dbReference type="Pfam" id="PF09336">
    <property type="entry name" value="Vps4_C"/>
    <property type="match status" value="1"/>
</dbReference>
<dbReference type="Proteomes" id="UP000005220">
    <property type="component" value="Chromosome 12"/>
</dbReference>
<keyword evidence="2" id="KW-0547">Nucleotide-binding</keyword>
<dbReference type="EMBL" id="HE650832">
    <property type="protein sequence ID" value="CCF60680.1"/>
    <property type="molecule type" value="Genomic_DNA"/>
</dbReference>
<evidence type="ECO:0000256" key="3">
    <source>
        <dbReference type="ARBA" id="ARBA00022840"/>
    </source>
</evidence>
<organism evidence="6 7">
    <name type="scientific">Kazachstania africana (strain ATCC 22294 / BCRC 22015 / CBS 2517 / CECT 1963 / NBRC 1671 / NRRL Y-8276)</name>
    <name type="common">Yeast</name>
    <name type="synonym">Kluyveromyces africanus</name>
    <dbReference type="NCBI Taxonomy" id="1071382"/>
    <lineage>
        <taxon>Eukaryota</taxon>
        <taxon>Fungi</taxon>
        <taxon>Dikarya</taxon>
        <taxon>Ascomycota</taxon>
        <taxon>Saccharomycotina</taxon>
        <taxon>Saccharomycetes</taxon>
        <taxon>Saccharomycetales</taxon>
        <taxon>Saccharomycetaceae</taxon>
        <taxon>Kazachstania</taxon>
    </lineage>
</organism>
<dbReference type="eggNOG" id="KOG0740">
    <property type="taxonomic scope" value="Eukaryota"/>
</dbReference>
<dbReference type="InParanoid" id="H2B230"/>
<accession>H2B230</accession>
<keyword evidence="3" id="KW-0067">ATP-binding</keyword>